<feature type="region of interest" description="Disordered" evidence="1">
    <location>
        <begin position="670"/>
        <end position="702"/>
    </location>
</feature>
<feature type="compositionally biased region" description="Low complexity" evidence="1">
    <location>
        <begin position="119"/>
        <end position="157"/>
    </location>
</feature>
<feature type="compositionally biased region" description="Low complexity" evidence="1">
    <location>
        <begin position="674"/>
        <end position="684"/>
    </location>
</feature>
<evidence type="ECO:0000313" key="3">
    <source>
        <dbReference type="Proteomes" id="UP000076871"/>
    </source>
</evidence>
<name>A0A165F8X2_9APHY</name>
<feature type="compositionally biased region" description="Low complexity" evidence="1">
    <location>
        <begin position="529"/>
        <end position="558"/>
    </location>
</feature>
<accession>A0A165F8X2</accession>
<organism evidence="2 3">
    <name type="scientific">Laetiporus sulphureus 93-53</name>
    <dbReference type="NCBI Taxonomy" id="1314785"/>
    <lineage>
        <taxon>Eukaryota</taxon>
        <taxon>Fungi</taxon>
        <taxon>Dikarya</taxon>
        <taxon>Basidiomycota</taxon>
        <taxon>Agaricomycotina</taxon>
        <taxon>Agaricomycetes</taxon>
        <taxon>Polyporales</taxon>
        <taxon>Laetiporus</taxon>
    </lineage>
</organism>
<keyword evidence="3" id="KW-1185">Reference proteome</keyword>
<dbReference type="EMBL" id="KV427614">
    <property type="protein sequence ID" value="KZT08611.1"/>
    <property type="molecule type" value="Genomic_DNA"/>
</dbReference>
<feature type="region of interest" description="Disordered" evidence="1">
    <location>
        <begin position="119"/>
        <end position="172"/>
    </location>
</feature>
<gene>
    <name evidence="2" type="ORF">LAESUDRAFT_811225</name>
</gene>
<dbReference type="AlphaFoldDB" id="A0A165F8X2"/>
<feature type="region of interest" description="Disordered" evidence="1">
    <location>
        <begin position="23"/>
        <end position="47"/>
    </location>
</feature>
<evidence type="ECO:0000256" key="1">
    <source>
        <dbReference type="SAM" id="MobiDB-lite"/>
    </source>
</evidence>
<feature type="region of interest" description="Disordered" evidence="1">
    <location>
        <begin position="342"/>
        <end position="368"/>
    </location>
</feature>
<reference evidence="2 3" key="1">
    <citation type="journal article" date="2016" name="Mol. Biol. Evol.">
        <title>Comparative Genomics of Early-Diverging Mushroom-Forming Fungi Provides Insights into the Origins of Lignocellulose Decay Capabilities.</title>
        <authorList>
            <person name="Nagy L.G."/>
            <person name="Riley R."/>
            <person name="Tritt A."/>
            <person name="Adam C."/>
            <person name="Daum C."/>
            <person name="Floudas D."/>
            <person name="Sun H."/>
            <person name="Yadav J.S."/>
            <person name="Pangilinan J."/>
            <person name="Larsson K.H."/>
            <person name="Matsuura K."/>
            <person name="Barry K."/>
            <person name="Labutti K."/>
            <person name="Kuo R."/>
            <person name="Ohm R.A."/>
            <person name="Bhattacharya S.S."/>
            <person name="Shirouzu T."/>
            <person name="Yoshinaga Y."/>
            <person name="Martin F.M."/>
            <person name="Grigoriev I.V."/>
            <person name="Hibbett D.S."/>
        </authorList>
    </citation>
    <scope>NUCLEOTIDE SEQUENCE [LARGE SCALE GENOMIC DNA]</scope>
    <source>
        <strain evidence="2 3">93-53</strain>
    </source>
</reference>
<evidence type="ECO:0000313" key="2">
    <source>
        <dbReference type="EMBL" id="KZT08611.1"/>
    </source>
</evidence>
<dbReference type="GeneID" id="63831326"/>
<dbReference type="InParanoid" id="A0A165F8X2"/>
<proteinExistence type="predicted"/>
<sequence>MHEILLSRGLGYITAVADFSQRVNQQTPQPPSTVAHPTAKPRGRSRDVSPVAVAGKASEQVIRAHISVSVVKQSKPRKDLLSCDAYTALPCTRSFPTTMHHQSNLCLATTGPLVASPTSLPLSTSTSPLLVSPSPLDPVMPRTQSSTTITSQSSEPTPLGPLTPPEGVSMPLDYYERPPSPPRTLKDQMQVAYALDDMHLAKVLYLKLQGIEVTGDDDPRIDEVQDEDFATSFVPSGCLVLDEEDERRCREAERREMERLRVLRREERLRALERLWEESARQHREARLKIARKKDEQARQRRREEREAREREREREAREREEQIQRYTRPIRAYSLTQRPLLDYSTIPTDRTPKRRAPTPSDEDDSQYSLMPYFIPRHSSLSHRSPASDKDNLTLSRFQRELALEAEQSCSSRVRFAEVIKCLNGPLFPCDSRSDLQAQRKLRRFQRELFDILVEPVEYRDGERMGTGKQQEDIRPRRTGLPRVGTTPACAACSLSSESASGSTGTSGASSSASAIVRRNSWFSFGGHSSRSSISTTVTTPSSSLASSKSPTSSPSLVPSIFGAEQEIIPHTCRGSRLTPVPARDHPLSIAPTTSIRQRAVASPGVTRGRSLVRSQSVHEAPNERAEAADSSRLVHRVGRSVSTLMDMAAQFQKAYVKATLFSVGLDLPRSESRSISGSRSPPRTSRRVSTHPSERNGKLRPEGYRALSFDVNTFLLTDDELCDQPQSRRTLIPLAAREPNTVVQHHRVFPVLAQPPRSPFRLAQPPPGPRLRPVANPVLLRLQALQNVCADRALPWEGRAREGRMSAGKEKLLGIAWEGIGRSGLGWEVRDVVC</sequence>
<protein>
    <submittedName>
        <fullName evidence="2">Uncharacterized protein</fullName>
    </submittedName>
</protein>
<feature type="region of interest" description="Disordered" evidence="1">
    <location>
        <begin position="463"/>
        <end position="485"/>
    </location>
</feature>
<dbReference type="Proteomes" id="UP000076871">
    <property type="component" value="Unassembled WGS sequence"/>
</dbReference>
<feature type="region of interest" description="Disordered" evidence="1">
    <location>
        <begin position="528"/>
        <end position="558"/>
    </location>
</feature>
<feature type="region of interest" description="Disordered" evidence="1">
    <location>
        <begin position="288"/>
        <end position="322"/>
    </location>
</feature>
<dbReference type="RefSeq" id="XP_040766351.1">
    <property type="nucleotide sequence ID" value="XM_040914299.1"/>
</dbReference>
<feature type="region of interest" description="Disordered" evidence="1">
    <location>
        <begin position="603"/>
        <end position="631"/>
    </location>
</feature>
<feature type="compositionally biased region" description="Basic and acidic residues" evidence="1">
    <location>
        <begin position="463"/>
        <end position="476"/>
    </location>
</feature>
<feature type="compositionally biased region" description="Basic and acidic residues" evidence="1">
    <location>
        <begin position="693"/>
        <end position="702"/>
    </location>
</feature>
<dbReference type="OrthoDB" id="3270558at2759"/>
<feature type="compositionally biased region" description="Basic and acidic residues" evidence="1">
    <location>
        <begin position="621"/>
        <end position="630"/>
    </location>
</feature>